<proteinExistence type="predicted"/>
<evidence type="ECO:0000313" key="2">
    <source>
        <dbReference type="Proteomes" id="UP000489600"/>
    </source>
</evidence>
<name>A0A565CB07_9BRAS</name>
<protein>
    <submittedName>
        <fullName evidence="1">Uncharacterized protein</fullName>
    </submittedName>
</protein>
<keyword evidence="2" id="KW-1185">Reference proteome</keyword>
<evidence type="ECO:0000313" key="1">
    <source>
        <dbReference type="EMBL" id="VVB10751.1"/>
    </source>
</evidence>
<dbReference type="AlphaFoldDB" id="A0A565CB07"/>
<dbReference type="EMBL" id="CABITT030000007">
    <property type="protein sequence ID" value="VVB10751.1"/>
    <property type="molecule type" value="Genomic_DNA"/>
</dbReference>
<comment type="caution">
    <text evidence="1">The sequence shown here is derived from an EMBL/GenBank/DDBJ whole genome shotgun (WGS) entry which is preliminary data.</text>
</comment>
<organism evidence="1 2">
    <name type="scientific">Arabis nemorensis</name>
    <dbReference type="NCBI Taxonomy" id="586526"/>
    <lineage>
        <taxon>Eukaryota</taxon>
        <taxon>Viridiplantae</taxon>
        <taxon>Streptophyta</taxon>
        <taxon>Embryophyta</taxon>
        <taxon>Tracheophyta</taxon>
        <taxon>Spermatophyta</taxon>
        <taxon>Magnoliopsida</taxon>
        <taxon>eudicotyledons</taxon>
        <taxon>Gunneridae</taxon>
        <taxon>Pentapetalae</taxon>
        <taxon>rosids</taxon>
        <taxon>malvids</taxon>
        <taxon>Brassicales</taxon>
        <taxon>Brassicaceae</taxon>
        <taxon>Arabideae</taxon>
        <taxon>Arabis</taxon>
    </lineage>
</organism>
<gene>
    <name evidence="1" type="ORF">ANE_LOCUS21195</name>
</gene>
<accession>A0A565CB07</accession>
<dbReference type="Proteomes" id="UP000489600">
    <property type="component" value="Unassembled WGS sequence"/>
</dbReference>
<reference evidence="1" key="1">
    <citation type="submission" date="2019-07" db="EMBL/GenBank/DDBJ databases">
        <authorList>
            <person name="Dittberner H."/>
        </authorList>
    </citation>
    <scope>NUCLEOTIDE SEQUENCE [LARGE SCALE GENOMIC DNA]</scope>
</reference>
<sequence length="70" mass="7918">MMVSVDESRPMNLSNCAGSRFKTARLKDGNRYSVAAADSAVYMRPCFGPHEIEEPKLEVVLRELQQEMVQ</sequence>